<dbReference type="Pfam" id="PF00135">
    <property type="entry name" value="COesterase"/>
    <property type="match status" value="1"/>
</dbReference>
<protein>
    <recommendedName>
        <fullName evidence="4">Carboxylic ester hydrolase</fullName>
        <ecNumber evidence="4">3.1.1.-</ecNumber>
    </recommendedName>
</protein>
<dbReference type="InterPro" id="IPR050309">
    <property type="entry name" value="Type-B_Carboxylest/Lipase"/>
</dbReference>
<dbReference type="EC" id="3.1.1.-" evidence="4"/>
<dbReference type="InterPro" id="IPR002018">
    <property type="entry name" value="CarbesteraseB"/>
</dbReference>
<dbReference type="InterPro" id="IPR019826">
    <property type="entry name" value="Carboxylesterase_B_AS"/>
</dbReference>
<evidence type="ECO:0000313" key="6">
    <source>
        <dbReference type="EMBL" id="PCK24658.1"/>
    </source>
</evidence>
<accession>A0A2A5J4Y4</accession>
<evidence type="ECO:0000256" key="3">
    <source>
        <dbReference type="PIRSR" id="PIRSR600997-1"/>
    </source>
</evidence>
<dbReference type="Gene3D" id="3.40.50.1820">
    <property type="entry name" value="alpha/beta hydrolase"/>
    <property type="match status" value="1"/>
</dbReference>
<name>A0A2A5J4Y4_RHOSG</name>
<evidence type="ECO:0000313" key="7">
    <source>
        <dbReference type="Proteomes" id="UP000230886"/>
    </source>
</evidence>
<dbReference type="PANTHER" id="PTHR11559">
    <property type="entry name" value="CARBOXYLESTERASE"/>
    <property type="match status" value="1"/>
</dbReference>
<dbReference type="GO" id="GO:0004104">
    <property type="term" value="F:cholinesterase activity"/>
    <property type="evidence" value="ECO:0007669"/>
    <property type="project" value="InterPro"/>
</dbReference>
<gene>
    <name evidence="6" type="ORF">CHR55_24905</name>
</gene>
<dbReference type="AlphaFoldDB" id="A0A2A5J4Y4"/>
<keyword evidence="2 4" id="KW-0378">Hydrolase</keyword>
<dbReference type="ESTHER" id="rhoe4-c1a280">
    <property type="family name" value="Carb_B_Bacteria"/>
</dbReference>
<feature type="domain" description="Carboxylesterase type B" evidence="5">
    <location>
        <begin position="29"/>
        <end position="501"/>
    </location>
</feature>
<evidence type="ECO:0000256" key="1">
    <source>
        <dbReference type="ARBA" id="ARBA00005964"/>
    </source>
</evidence>
<proteinExistence type="inferred from homology"/>
<evidence type="ECO:0000256" key="2">
    <source>
        <dbReference type="ARBA" id="ARBA00022801"/>
    </source>
</evidence>
<feature type="active site" description="Acyl-ester intermediate" evidence="3">
    <location>
        <position position="202"/>
    </location>
</feature>
<dbReference type="EMBL" id="NOVD01000026">
    <property type="protein sequence ID" value="PCK24658.1"/>
    <property type="molecule type" value="Genomic_DNA"/>
</dbReference>
<dbReference type="RefSeq" id="WP_099698311.1">
    <property type="nucleotide sequence ID" value="NZ_NOVD01000026.1"/>
</dbReference>
<sequence length="522" mass="56487">METDVRPNLGEDGTLVIRARGGEARGYPDGGVFAWKGMPYAAAPVGERRFRAPQPAQPWDGVRDCREFGPIAPQGQSPAVPIDRAFKIDEDCLSINVWAPRPDATPRPVMVWIHGGAYCLGSAAQTIYDGRHLAETGDVVLVSFNYRVGALGFLDLSAFSTADTVFESNCGLRDQIAALEWVRDNIDAFGGDPSAVTVFGESSGAGSITTLMTCPSAEGLFHRAIAQSPPATSVYGAERAKTVAERFLELLSIGPEDAGDLLTTDLELLVKASDDLVNEIPTRIPGTLAMAPVVDRDLVPHYPVAAFQKGYAHRIPLIIGSNKDEASIFKFMKSPLMPVSAQSVEAMLQLLADDHPDISATKLAEIMSAYPDHAKPSGALALSRDAAFRMPTLWIADAHCRHSPTWVYRFDHATPMLKAARIGAGHATELPYVFGNFGTLNVDPTFWLGGRKAAMEVAGRIQRRWLAFARHAVPAALDGSKHWAPYEEEKRSTLLIDSADTLVSDPDHGLRVAWGNDVMGFN</sequence>
<comment type="caution">
    <text evidence="6">The sequence shown here is derived from an EMBL/GenBank/DDBJ whole genome shotgun (WGS) entry which is preliminary data.</text>
</comment>
<dbReference type="PRINTS" id="PR00878">
    <property type="entry name" value="CHOLNESTRASE"/>
</dbReference>
<dbReference type="PROSITE" id="PS00122">
    <property type="entry name" value="CARBOXYLESTERASE_B_1"/>
    <property type="match status" value="1"/>
</dbReference>
<dbReference type="SUPFAM" id="SSF53474">
    <property type="entry name" value="alpha/beta-Hydrolases"/>
    <property type="match status" value="1"/>
</dbReference>
<comment type="similarity">
    <text evidence="1 4">Belongs to the type-B carboxylesterase/lipase family.</text>
</comment>
<feature type="active site" description="Charge relay system" evidence="3">
    <location>
        <position position="426"/>
    </location>
</feature>
<reference evidence="6 7" key="1">
    <citation type="submission" date="2017-07" db="EMBL/GenBank/DDBJ databases">
        <title>Draft sequence of Rhodococcus enclensis 23b-28.</title>
        <authorList>
            <person name="Besaury L."/>
            <person name="Sancelme M."/>
            <person name="Amato P."/>
            <person name="Lallement A."/>
            <person name="Delort A.-M."/>
        </authorList>
    </citation>
    <scope>NUCLEOTIDE SEQUENCE [LARGE SCALE GENOMIC DNA]</scope>
    <source>
        <strain evidence="6 7">23b-28</strain>
    </source>
</reference>
<dbReference type="InterPro" id="IPR029058">
    <property type="entry name" value="AB_hydrolase_fold"/>
</dbReference>
<evidence type="ECO:0000256" key="4">
    <source>
        <dbReference type="RuleBase" id="RU361235"/>
    </source>
</evidence>
<organism evidence="6 7">
    <name type="scientific">Rhodococcus qingshengii</name>
    <dbReference type="NCBI Taxonomy" id="334542"/>
    <lineage>
        <taxon>Bacteria</taxon>
        <taxon>Bacillati</taxon>
        <taxon>Actinomycetota</taxon>
        <taxon>Actinomycetes</taxon>
        <taxon>Mycobacteriales</taxon>
        <taxon>Nocardiaceae</taxon>
        <taxon>Rhodococcus</taxon>
        <taxon>Rhodococcus erythropolis group</taxon>
    </lineage>
</organism>
<feature type="active site" description="Charge relay system" evidence="3">
    <location>
        <position position="325"/>
    </location>
</feature>
<evidence type="ECO:0000259" key="5">
    <source>
        <dbReference type="Pfam" id="PF00135"/>
    </source>
</evidence>
<dbReference type="Proteomes" id="UP000230886">
    <property type="component" value="Unassembled WGS sequence"/>
</dbReference>
<dbReference type="InterPro" id="IPR000997">
    <property type="entry name" value="Cholinesterase"/>
</dbReference>